<evidence type="ECO:0000256" key="4">
    <source>
        <dbReference type="ARBA" id="ARBA00023098"/>
    </source>
</evidence>
<protein>
    <recommendedName>
        <fullName evidence="5">Acyl-CoA synthetase</fullName>
    </recommendedName>
</protein>
<feature type="domain" description="AMP-dependent synthetase/ligase" evidence="6">
    <location>
        <begin position="36"/>
        <end position="437"/>
    </location>
</feature>
<comment type="caution">
    <text evidence="7">The sequence shown here is derived from an EMBL/GenBank/DDBJ whole genome shotgun (WGS) entry which is preliminary data.</text>
</comment>
<evidence type="ECO:0000256" key="1">
    <source>
        <dbReference type="ARBA" id="ARBA00006432"/>
    </source>
</evidence>
<dbReference type="SUPFAM" id="SSF56801">
    <property type="entry name" value="Acetyl-CoA synthetase-like"/>
    <property type="match status" value="1"/>
</dbReference>
<dbReference type="GO" id="GO:0004467">
    <property type="term" value="F:long-chain fatty acid-CoA ligase activity"/>
    <property type="evidence" value="ECO:0007669"/>
    <property type="project" value="TreeGrafter"/>
</dbReference>
<dbReference type="Pfam" id="PF00501">
    <property type="entry name" value="AMP-binding"/>
    <property type="match status" value="1"/>
</dbReference>
<evidence type="ECO:0000259" key="6">
    <source>
        <dbReference type="Pfam" id="PF00501"/>
    </source>
</evidence>
<gene>
    <name evidence="7" type="ORF">BJY26_003152</name>
</gene>
<sequence>MPEPAAESRTNPSTLAESSAPLTMTVDTGSNITDLLQRQVNSHPERPLYSRRTNGIWTDVSAREFHRDVTAVAKGLIGSGVAGGDRVGLMAHTSYEWTLVDFAIWYAGAVTVPVYETSSAEQLSWIVGDSGTTSLFTESRANMDVLAAAYPDDDGPARVWCFEDGGLDVVREAGRSVDDDTLEERRRAAGLESLATIIYTSGTTGRPKGCELTHGNFVLLSESAIDKIPEVFAEDARTLMFLPLAHVFARYIQVLCVAAGTTMGHTSDLKDVTRDLGSFQPTFVLAVPRVFEKVFNSAEQSATADKKGGIFARAADVAVKYSESLDTGKPSLGLKLQHTVFDKLVYSKLRKALGGQVTHAVSGGGPLGEYLGHFYRGIGLIVMEGYGLTETTAPLTVNLPSNSKIGTVGPPLPGCAVRIAPDGEVLAKGICVFRGYWHNKAATNEAFSGGWFHTGDLGSIDEDGYLTIVGRKKEILVTAGGKNVAPAPLEDRLRRNILVGQAVVVGDQRKFIAALITLDSEMLPTWLKNNGLGEMSLPEAADNPAVLDEIQRAVDDANQSVSRAESIRKFAILPIELTEESGHLSAKQSVKRHVVNRDFAEQIDDLYR</sequence>
<reference evidence="7 8" key="1">
    <citation type="submission" date="2020-07" db="EMBL/GenBank/DDBJ databases">
        <title>Sequencing the genomes of 1000 actinobacteria strains.</title>
        <authorList>
            <person name="Klenk H.-P."/>
        </authorList>
    </citation>
    <scope>NUCLEOTIDE SEQUENCE [LARGE SCALE GENOMIC DNA]</scope>
    <source>
        <strain evidence="7 8">DSM 26341</strain>
    </source>
</reference>
<dbReference type="Proteomes" id="UP000539111">
    <property type="component" value="Unassembled WGS sequence"/>
</dbReference>
<evidence type="ECO:0000256" key="2">
    <source>
        <dbReference type="ARBA" id="ARBA00022598"/>
    </source>
</evidence>
<comment type="similarity">
    <text evidence="1">Belongs to the ATP-dependent AMP-binding enzyme family.</text>
</comment>
<accession>A0A7Z0D4S0</accession>
<evidence type="ECO:0000313" key="7">
    <source>
        <dbReference type="EMBL" id="NYI68846.1"/>
    </source>
</evidence>
<name>A0A7Z0D4S0_9MICO</name>
<organism evidence="7 8">
    <name type="scientific">Spelaeicoccus albus</name>
    <dbReference type="NCBI Taxonomy" id="1280376"/>
    <lineage>
        <taxon>Bacteria</taxon>
        <taxon>Bacillati</taxon>
        <taxon>Actinomycetota</taxon>
        <taxon>Actinomycetes</taxon>
        <taxon>Micrococcales</taxon>
        <taxon>Brevibacteriaceae</taxon>
        <taxon>Spelaeicoccus</taxon>
    </lineage>
</organism>
<dbReference type="InterPro" id="IPR042099">
    <property type="entry name" value="ANL_N_sf"/>
</dbReference>
<keyword evidence="4" id="KW-0443">Lipid metabolism</keyword>
<evidence type="ECO:0000313" key="8">
    <source>
        <dbReference type="Proteomes" id="UP000539111"/>
    </source>
</evidence>
<keyword evidence="3" id="KW-0276">Fatty acid metabolism</keyword>
<keyword evidence="2 7" id="KW-0436">Ligase</keyword>
<dbReference type="PANTHER" id="PTHR43272">
    <property type="entry name" value="LONG-CHAIN-FATTY-ACID--COA LIGASE"/>
    <property type="match status" value="1"/>
</dbReference>
<dbReference type="Gene3D" id="3.40.50.12780">
    <property type="entry name" value="N-terminal domain of ligase-like"/>
    <property type="match status" value="1"/>
</dbReference>
<dbReference type="EMBL" id="JACBZP010000001">
    <property type="protein sequence ID" value="NYI68846.1"/>
    <property type="molecule type" value="Genomic_DNA"/>
</dbReference>
<dbReference type="AlphaFoldDB" id="A0A7Z0D4S0"/>
<keyword evidence="8" id="KW-1185">Reference proteome</keyword>
<proteinExistence type="inferred from homology"/>
<dbReference type="PANTHER" id="PTHR43272:SF32">
    <property type="entry name" value="AMP-DEPENDENT SYNTHETASE_LIGASE DOMAIN-CONTAINING PROTEIN"/>
    <property type="match status" value="1"/>
</dbReference>
<dbReference type="InterPro" id="IPR000873">
    <property type="entry name" value="AMP-dep_synth/lig_dom"/>
</dbReference>
<dbReference type="GO" id="GO:0016020">
    <property type="term" value="C:membrane"/>
    <property type="evidence" value="ECO:0007669"/>
    <property type="project" value="TreeGrafter"/>
</dbReference>
<dbReference type="InterPro" id="IPR020845">
    <property type="entry name" value="AMP-binding_CS"/>
</dbReference>
<dbReference type="Pfam" id="PF23562">
    <property type="entry name" value="AMP-binding_C_3"/>
    <property type="match status" value="1"/>
</dbReference>
<evidence type="ECO:0000256" key="5">
    <source>
        <dbReference type="ARBA" id="ARBA00032875"/>
    </source>
</evidence>
<evidence type="ECO:0000256" key="3">
    <source>
        <dbReference type="ARBA" id="ARBA00022832"/>
    </source>
</evidence>
<dbReference type="PROSITE" id="PS00455">
    <property type="entry name" value="AMP_BINDING"/>
    <property type="match status" value="1"/>
</dbReference>
<dbReference type="CDD" id="cd05907">
    <property type="entry name" value="VL_LC_FACS_like"/>
    <property type="match status" value="1"/>
</dbReference>